<dbReference type="AlphaFoldDB" id="G4TCN8"/>
<feature type="region of interest" description="Disordered" evidence="1">
    <location>
        <begin position="1"/>
        <end position="20"/>
    </location>
</feature>
<dbReference type="InParanoid" id="G4TCN8"/>
<evidence type="ECO:0000313" key="2">
    <source>
        <dbReference type="EMBL" id="CCA69067.1"/>
    </source>
</evidence>
<keyword evidence="3" id="KW-1185">Reference proteome</keyword>
<dbReference type="Proteomes" id="UP000007148">
    <property type="component" value="Unassembled WGS sequence"/>
</dbReference>
<gene>
    <name evidence="2" type="ORF">PIIN_02925</name>
</gene>
<dbReference type="EMBL" id="CAFZ01000046">
    <property type="protein sequence ID" value="CCA69067.1"/>
    <property type="molecule type" value="Genomic_DNA"/>
</dbReference>
<name>G4TCN8_SERID</name>
<protein>
    <submittedName>
        <fullName evidence="2">Uncharacterized protein</fullName>
    </submittedName>
</protein>
<comment type="caution">
    <text evidence="2">The sequence shown here is derived from an EMBL/GenBank/DDBJ whole genome shotgun (WGS) entry which is preliminary data.</text>
</comment>
<feature type="region of interest" description="Disordered" evidence="1">
    <location>
        <begin position="264"/>
        <end position="289"/>
    </location>
</feature>
<proteinExistence type="predicted"/>
<dbReference type="HOGENOM" id="CLU_691007_0_0_1"/>
<evidence type="ECO:0000313" key="3">
    <source>
        <dbReference type="Proteomes" id="UP000007148"/>
    </source>
</evidence>
<accession>G4TCN8</accession>
<reference evidence="2 3" key="1">
    <citation type="journal article" date="2011" name="PLoS Pathog.">
        <title>Endophytic Life Strategies Decoded by Genome and Transcriptome Analyses of the Mutualistic Root Symbiont Piriformospora indica.</title>
        <authorList>
            <person name="Zuccaro A."/>
            <person name="Lahrmann U."/>
            <person name="Guldener U."/>
            <person name="Langen G."/>
            <person name="Pfiffi S."/>
            <person name="Biedenkopf D."/>
            <person name="Wong P."/>
            <person name="Samans B."/>
            <person name="Grimm C."/>
            <person name="Basiewicz M."/>
            <person name="Murat C."/>
            <person name="Martin F."/>
            <person name="Kogel K.H."/>
        </authorList>
    </citation>
    <scope>NUCLEOTIDE SEQUENCE [LARGE SCALE GENOMIC DNA]</scope>
    <source>
        <strain evidence="2 3">DSM 11827</strain>
    </source>
</reference>
<organism evidence="2 3">
    <name type="scientific">Serendipita indica (strain DSM 11827)</name>
    <name type="common">Root endophyte fungus</name>
    <name type="synonym">Piriformospora indica</name>
    <dbReference type="NCBI Taxonomy" id="1109443"/>
    <lineage>
        <taxon>Eukaryota</taxon>
        <taxon>Fungi</taxon>
        <taxon>Dikarya</taxon>
        <taxon>Basidiomycota</taxon>
        <taxon>Agaricomycotina</taxon>
        <taxon>Agaricomycetes</taxon>
        <taxon>Sebacinales</taxon>
        <taxon>Serendipitaceae</taxon>
        <taxon>Serendipita</taxon>
    </lineage>
</organism>
<evidence type="ECO:0000256" key="1">
    <source>
        <dbReference type="SAM" id="MobiDB-lite"/>
    </source>
</evidence>
<feature type="region of interest" description="Disordered" evidence="1">
    <location>
        <begin position="82"/>
        <end position="104"/>
    </location>
</feature>
<feature type="compositionally biased region" description="Basic residues" evidence="1">
    <location>
        <begin position="7"/>
        <end position="20"/>
    </location>
</feature>
<sequence length="399" mass="45929">MTPRVTGTRHQRSKSRRRKSLINFNTPKLIELRNQLGILPHQIDERMKNHGIYIDRKILHKSFVQQVFAKFKIELPETKTDVGSDPDSILVGDEEPDETTNHETLYPTTGLRGYIKALIEPTPEDDARREELLTDKGLILKCGSNGITYKTSYYTPSTVTESILAFLPIKASEYDDNLKELFRPLPKRRNDTPVPSPLYPSFSLDLPPAEPQRNIEVSLFMIGEPFRQSNSTRFRLPVPQSWMKLINCNVPRVVYSDDYSKYFDLEPESSQPEPEPAKPPSTPLSTAADYPEELEPTNDVLPHLTPPKLGWKAQRAVMKARRSMPEPRHEPIEATESSDFVKEYIENHGDLYMFTESDTESTKHKKALALRESLTKKEQEWNKDSERYLFAYLDHRGGK</sequence>
<feature type="compositionally biased region" description="Pro residues" evidence="1">
    <location>
        <begin position="273"/>
        <end position="282"/>
    </location>
</feature>